<keyword evidence="1" id="KW-1133">Transmembrane helix</keyword>
<accession>A0ABW5LAB4</accession>
<keyword evidence="1" id="KW-0472">Membrane</keyword>
<organism evidence="2 3">
    <name type="scientific">Aquimarina rubra</name>
    <dbReference type="NCBI Taxonomy" id="1920033"/>
    <lineage>
        <taxon>Bacteria</taxon>
        <taxon>Pseudomonadati</taxon>
        <taxon>Bacteroidota</taxon>
        <taxon>Flavobacteriia</taxon>
        <taxon>Flavobacteriales</taxon>
        <taxon>Flavobacteriaceae</taxon>
        <taxon>Aquimarina</taxon>
    </lineage>
</organism>
<name>A0ABW5LAB4_9FLAO</name>
<feature type="transmembrane region" description="Helical" evidence="1">
    <location>
        <begin position="77"/>
        <end position="98"/>
    </location>
</feature>
<feature type="transmembrane region" description="Helical" evidence="1">
    <location>
        <begin position="44"/>
        <end position="65"/>
    </location>
</feature>
<dbReference type="RefSeq" id="WP_378289928.1">
    <property type="nucleotide sequence ID" value="NZ_JBHULE010000006.1"/>
</dbReference>
<gene>
    <name evidence="2" type="ORF">ACFSR1_04140</name>
</gene>
<feature type="transmembrane region" description="Helical" evidence="1">
    <location>
        <begin position="9"/>
        <end position="32"/>
    </location>
</feature>
<proteinExistence type="predicted"/>
<evidence type="ECO:0000256" key="1">
    <source>
        <dbReference type="SAM" id="Phobius"/>
    </source>
</evidence>
<evidence type="ECO:0000313" key="3">
    <source>
        <dbReference type="Proteomes" id="UP001597319"/>
    </source>
</evidence>
<sequence>MNNINFKKWAFHFMIWVLIINIISFYLTISYTSIFNEGDNTAQVLFYFGILGTVLLLLSLIFIIFSTIKKEKKNYQYWTSIVGLVIFGILPILASLFLN</sequence>
<keyword evidence="3" id="KW-1185">Reference proteome</keyword>
<dbReference type="EMBL" id="JBHULE010000006">
    <property type="protein sequence ID" value="MFD2561848.1"/>
    <property type="molecule type" value="Genomic_DNA"/>
</dbReference>
<protein>
    <submittedName>
        <fullName evidence="2">Uncharacterized protein</fullName>
    </submittedName>
</protein>
<keyword evidence="1" id="KW-0812">Transmembrane</keyword>
<comment type="caution">
    <text evidence="2">The sequence shown here is derived from an EMBL/GenBank/DDBJ whole genome shotgun (WGS) entry which is preliminary data.</text>
</comment>
<reference evidence="3" key="1">
    <citation type="journal article" date="2019" name="Int. J. Syst. Evol. Microbiol.">
        <title>The Global Catalogue of Microorganisms (GCM) 10K type strain sequencing project: providing services to taxonomists for standard genome sequencing and annotation.</title>
        <authorList>
            <consortium name="The Broad Institute Genomics Platform"/>
            <consortium name="The Broad Institute Genome Sequencing Center for Infectious Disease"/>
            <person name="Wu L."/>
            <person name="Ma J."/>
        </authorList>
    </citation>
    <scope>NUCLEOTIDE SEQUENCE [LARGE SCALE GENOMIC DNA]</scope>
    <source>
        <strain evidence="3">KCTC 52274</strain>
    </source>
</reference>
<evidence type="ECO:0000313" key="2">
    <source>
        <dbReference type="EMBL" id="MFD2561848.1"/>
    </source>
</evidence>
<dbReference type="Proteomes" id="UP001597319">
    <property type="component" value="Unassembled WGS sequence"/>
</dbReference>